<feature type="transmembrane region" description="Helical" evidence="11">
    <location>
        <begin position="12"/>
        <end position="31"/>
    </location>
</feature>
<keyword evidence="3" id="KW-0813">Transport</keyword>
<evidence type="ECO:0000256" key="9">
    <source>
        <dbReference type="ARBA" id="ARBA00023136"/>
    </source>
</evidence>
<dbReference type="Pfam" id="PF03544">
    <property type="entry name" value="TonB_C"/>
    <property type="match status" value="1"/>
</dbReference>
<dbReference type="InterPro" id="IPR006260">
    <property type="entry name" value="TonB/TolA_C"/>
</dbReference>
<evidence type="ECO:0000256" key="10">
    <source>
        <dbReference type="SAM" id="MobiDB-lite"/>
    </source>
</evidence>
<dbReference type="InterPro" id="IPR037682">
    <property type="entry name" value="TonB_C"/>
</dbReference>
<evidence type="ECO:0000313" key="14">
    <source>
        <dbReference type="Proteomes" id="UP000001121"/>
    </source>
</evidence>
<dbReference type="GO" id="GO:0055085">
    <property type="term" value="P:transmembrane transport"/>
    <property type="evidence" value="ECO:0007669"/>
    <property type="project" value="InterPro"/>
</dbReference>
<dbReference type="AlphaFoldDB" id="A7ZEM9"/>
<dbReference type="InterPro" id="IPR003538">
    <property type="entry name" value="TonB"/>
</dbReference>
<evidence type="ECO:0000256" key="5">
    <source>
        <dbReference type="ARBA" id="ARBA00022519"/>
    </source>
</evidence>
<evidence type="ECO:0000256" key="7">
    <source>
        <dbReference type="ARBA" id="ARBA00022927"/>
    </source>
</evidence>
<sequence length="278" mass="30363">MQSKQSLSKISNYSGLAVSAIVHVAAAYFLLSHNFSEIKIGEQKPIKIALNSFTPVPQTSAPQISEQVMIPEPTPPAPPQEPPKPEPKPEPKIEPKPLPKPEPKKVEKPKAEPKKVEKKPLPKPEPRPEPKTEPKVEPKPEPTPAITAPAPIATPAPAVNTNLPANNKSIAAAPAQKVAQELNLANAQSDEDFSKVIAAVKKHKNYPSNARRMRHQGVVEVRFLLKTDGSIDELKVSKSSGFESLDKGAIENILKASSEFPKPKEARYLRFPIAFTLR</sequence>
<dbReference type="Proteomes" id="UP000001121">
    <property type="component" value="Chromosome"/>
</dbReference>
<organism evidence="13 14">
    <name type="scientific">Campylobacter concisus (strain 13826)</name>
    <dbReference type="NCBI Taxonomy" id="360104"/>
    <lineage>
        <taxon>Bacteria</taxon>
        <taxon>Pseudomonadati</taxon>
        <taxon>Campylobacterota</taxon>
        <taxon>Epsilonproteobacteria</taxon>
        <taxon>Campylobacterales</taxon>
        <taxon>Campylobacteraceae</taxon>
        <taxon>Campylobacter</taxon>
    </lineage>
</organism>
<dbReference type="GO" id="GO:0098797">
    <property type="term" value="C:plasma membrane protein complex"/>
    <property type="evidence" value="ECO:0007669"/>
    <property type="project" value="TreeGrafter"/>
</dbReference>
<feature type="domain" description="TonB C-terminal" evidence="12">
    <location>
        <begin position="191"/>
        <end position="278"/>
    </location>
</feature>
<dbReference type="KEGG" id="cco:CCC13826_0392"/>
<evidence type="ECO:0000256" key="1">
    <source>
        <dbReference type="ARBA" id="ARBA00004383"/>
    </source>
</evidence>
<comment type="subcellular location">
    <subcellularLocation>
        <location evidence="1">Cell inner membrane</location>
        <topology evidence="1">Single-pass membrane protein</topology>
        <orientation evidence="1">Periplasmic side</orientation>
    </subcellularLocation>
</comment>
<dbReference type="eggNOG" id="COG0810">
    <property type="taxonomic scope" value="Bacteria"/>
</dbReference>
<name>A7ZEM9_CAMC1</name>
<keyword evidence="8 11" id="KW-1133">Transmembrane helix</keyword>
<keyword evidence="4" id="KW-1003">Cell membrane</keyword>
<dbReference type="PROSITE" id="PS52015">
    <property type="entry name" value="TONB_CTD"/>
    <property type="match status" value="1"/>
</dbReference>
<dbReference type="PRINTS" id="PR01374">
    <property type="entry name" value="TONBPROTEIN"/>
</dbReference>
<dbReference type="OrthoDB" id="5355024at2"/>
<protein>
    <submittedName>
        <fullName evidence="13">Energy transduction protein TonB</fullName>
    </submittedName>
</protein>
<dbReference type="STRING" id="360104.CCC13826_0392"/>
<dbReference type="InterPro" id="IPR051045">
    <property type="entry name" value="TonB-dependent_transducer"/>
</dbReference>
<comment type="similarity">
    <text evidence="2">Belongs to the TonB family.</text>
</comment>
<dbReference type="Gene3D" id="3.30.1150.10">
    <property type="match status" value="1"/>
</dbReference>
<feature type="region of interest" description="Disordered" evidence="10">
    <location>
        <begin position="58"/>
        <end position="160"/>
    </location>
</feature>
<dbReference type="GO" id="GO:0030288">
    <property type="term" value="C:outer membrane-bounded periplasmic space"/>
    <property type="evidence" value="ECO:0007669"/>
    <property type="project" value="InterPro"/>
</dbReference>
<evidence type="ECO:0000256" key="3">
    <source>
        <dbReference type="ARBA" id="ARBA00022448"/>
    </source>
</evidence>
<feature type="compositionally biased region" description="Low complexity" evidence="10">
    <location>
        <begin position="144"/>
        <end position="158"/>
    </location>
</feature>
<keyword evidence="7" id="KW-0653">Protein transport</keyword>
<proteinExistence type="inferred from homology"/>
<dbReference type="GO" id="GO:0015031">
    <property type="term" value="P:protein transport"/>
    <property type="evidence" value="ECO:0007669"/>
    <property type="project" value="UniProtKB-KW"/>
</dbReference>
<feature type="compositionally biased region" description="Basic and acidic residues" evidence="10">
    <location>
        <begin position="83"/>
        <end position="140"/>
    </location>
</feature>
<dbReference type="SUPFAM" id="SSF74653">
    <property type="entry name" value="TolA/TonB C-terminal domain"/>
    <property type="match status" value="1"/>
</dbReference>
<keyword evidence="5" id="KW-0997">Cell inner membrane</keyword>
<dbReference type="EMBL" id="CP000792">
    <property type="protein sequence ID" value="EAT99274.2"/>
    <property type="molecule type" value="Genomic_DNA"/>
</dbReference>
<dbReference type="NCBIfam" id="TIGR01352">
    <property type="entry name" value="tonB_Cterm"/>
    <property type="match status" value="1"/>
</dbReference>
<dbReference type="PANTHER" id="PTHR33446:SF2">
    <property type="entry name" value="PROTEIN TONB"/>
    <property type="match status" value="1"/>
</dbReference>
<evidence type="ECO:0000256" key="8">
    <source>
        <dbReference type="ARBA" id="ARBA00022989"/>
    </source>
</evidence>
<evidence type="ECO:0000259" key="12">
    <source>
        <dbReference type="PROSITE" id="PS52015"/>
    </source>
</evidence>
<dbReference type="GO" id="GO:0015891">
    <property type="term" value="P:siderophore transport"/>
    <property type="evidence" value="ECO:0007669"/>
    <property type="project" value="InterPro"/>
</dbReference>
<evidence type="ECO:0000256" key="4">
    <source>
        <dbReference type="ARBA" id="ARBA00022475"/>
    </source>
</evidence>
<dbReference type="PANTHER" id="PTHR33446">
    <property type="entry name" value="PROTEIN TONB-RELATED"/>
    <property type="match status" value="1"/>
</dbReference>
<feature type="compositionally biased region" description="Pro residues" evidence="10">
    <location>
        <begin position="72"/>
        <end position="82"/>
    </location>
</feature>
<keyword evidence="6 11" id="KW-0812">Transmembrane</keyword>
<dbReference type="GO" id="GO:0031992">
    <property type="term" value="F:energy transducer activity"/>
    <property type="evidence" value="ECO:0007669"/>
    <property type="project" value="InterPro"/>
</dbReference>
<evidence type="ECO:0000256" key="6">
    <source>
        <dbReference type="ARBA" id="ARBA00022692"/>
    </source>
</evidence>
<evidence type="ECO:0000256" key="11">
    <source>
        <dbReference type="SAM" id="Phobius"/>
    </source>
</evidence>
<evidence type="ECO:0000313" key="13">
    <source>
        <dbReference type="EMBL" id="EAT99274.2"/>
    </source>
</evidence>
<evidence type="ECO:0000256" key="2">
    <source>
        <dbReference type="ARBA" id="ARBA00006555"/>
    </source>
</evidence>
<reference evidence="14" key="1">
    <citation type="submission" date="2007-10" db="EMBL/GenBank/DDBJ databases">
        <title>Genome sequence of Campylobacter concisus 13826 isolated from human feces.</title>
        <authorList>
            <person name="Fouts D.E."/>
            <person name="Mongodin E.F."/>
            <person name="Puiu D."/>
            <person name="Sebastian Y."/>
            <person name="Miller W.G."/>
            <person name="Mandrell R.E."/>
            <person name="On S."/>
            <person name="Nelson K.E."/>
        </authorList>
    </citation>
    <scope>NUCLEOTIDE SEQUENCE [LARGE SCALE GENOMIC DNA]</scope>
    <source>
        <strain evidence="14">13826</strain>
    </source>
</reference>
<gene>
    <name evidence="13" type="primary">tonB</name>
    <name evidence="13" type="ORF">CCC13826_0392</name>
</gene>
<keyword evidence="9 11" id="KW-0472">Membrane</keyword>
<accession>A7ZEM9</accession>